<organism evidence="1 2">
    <name type="scientific">Crenichthys baileyi</name>
    <name type="common">White River springfish</name>
    <dbReference type="NCBI Taxonomy" id="28760"/>
    <lineage>
        <taxon>Eukaryota</taxon>
        <taxon>Metazoa</taxon>
        <taxon>Chordata</taxon>
        <taxon>Craniata</taxon>
        <taxon>Vertebrata</taxon>
        <taxon>Euteleostomi</taxon>
        <taxon>Actinopterygii</taxon>
        <taxon>Neopterygii</taxon>
        <taxon>Teleostei</taxon>
        <taxon>Neoteleostei</taxon>
        <taxon>Acanthomorphata</taxon>
        <taxon>Ovalentaria</taxon>
        <taxon>Atherinomorphae</taxon>
        <taxon>Cyprinodontiformes</taxon>
        <taxon>Goodeidae</taxon>
        <taxon>Crenichthys</taxon>
    </lineage>
</organism>
<sequence length="76" mass="8498">MPGWHLWPLWDVRTASKRRFSAPAEPVVKMSTERIELLYAPSLSPGQCAVSRRTTEETIRGGRLAVWGTNGSTLMV</sequence>
<reference evidence="1 2" key="1">
    <citation type="submission" date="2021-06" db="EMBL/GenBank/DDBJ databases">
        <authorList>
            <person name="Palmer J.M."/>
        </authorList>
    </citation>
    <scope>NUCLEOTIDE SEQUENCE [LARGE SCALE GENOMIC DNA]</scope>
    <source>
        <strain evidence="1 2">MEX-2019</strain>
        <tissue evidence="1">Muscle</tissue>
    </source>
</reference>
<accession>A0AAV9R4U0</accession>
<gene>
    <name evidence="1" type="ORF">CRENBAI_005717</name>
</gene>
<dbReference type="EMBL" id="JAHHUM010002444">
    <property type="protein sequence ID" value="KAK5603532.1"/>
    <property type="molecule type" value="Genomic_DNA"/>
</dbReference>
<evidence type="ECO:0000313" key="2">
    <source>
        <dbReference type="Proteomes" id="UP001311232"/>
    </source>
</evidence>
<comment type="caution">
    <text evidence="1">The sequence shown here is derived from an EMBL/GenBank/DDBJ whole genome shotgun (WGS) entry which is preliminary data.</text>
</comment>
<proteinExistence type="predicted"/>
<name>A0AAV9R4U0_9TELE</name>
<dbReference type="AlphaFoldDB" id="A0AAV9R4U0"/>
<protein>
    <submittedName>
        <fullName evidence="1">Uncharacterized protein</fullName>
    </submittedName>
</protein>
<dbReference type="Proteomes" id="UP001311232">
    <property type="component" value="Unassembled WGS sequence"/>
</dbReference>
<keyword evidence="2" id="KW-1185">Reference proteome</keyword>
<evidence type="ECO:0000313" key="1">
    <source>
        <dbReference type="EMBL" id="KAK5603532.1"/>
    </source>
</evidence>